<gene>
    <name evidence="2" type="ORF">PLINODHC_00004</name>
</gene>
<dbReference type="InterPro" id="IPR007555">
    <property type="entry name" value="DUF499"/>
</dbReference>
<feature type="domain" description="GH29D-like beta-sandwich" evidence="1">
    <location>
        <begin position="837"/>
        <end position="894"/>
    </location>
</feature>
<dbReference type="Pfam" id="PF04465">
    <property type="entry name" value="DUF499"/>
    <property type="match status" value="1"/>
</dbReference>
<sequence>MKTLNQLCIPRQSAFERGRRDEVLDLTNLIEDNIKPREFFDENYLTDGMKSLFREAFRRFAGNSASGVIKLTQAMGGGKTHCMIALGLLARYPELRKEVMGEDYNDEVLGTINVVAFTGRENPRFGIWGSLAEQLGKKDVFKDCYSPLQAPGMSEWVNLLKGEPLLILLDELPPYLENARSHKVGNSDLSVVTVTAVSNLMVAVGKEELSNVCIVISDLKATYESGTEGIHSALSNFENEVGRVAINLEPVGLNTDEVYHILKKRLFEQIPDDEEIMSIAEGYAKAIKEAGQMDITQVSPDKFIRQIRESYPFHPAIKDLYARFRENPGFQQTRGLIRFMRLVVSNIFKESGSANSRYLIHPHDIDLNDSETLAEITRIKPNIDIAISHDIASKGSAVAEMLDHEWQGSDAQDVCKVLLVASLANIQNAVLGLTPTEVMADICAPDRDITTLPAMVEKLETQLCWYLHKGRDGRLHFKITQNLVAKLRSTAEAYGREASLKELKSVLNEIFIPERKDCYQDVLVLPAVDEIHVVPDKVKLILYEPCAGGLHTDLRVFYEDLDYKNRVLFLSGERDTLDSLLEVGKEYKAIQSIQEELASEGDPDDPQRTIALDLKENITFRLLSAARETFTTLTYPHGDELHTTDLMMIFQNNECRGEEQIRDALKSKQKFTEDVSSDTFRKKCEQRLFTRQEMLWSEVKSRAAINTAWQWHHLGALNSLKDAMVSKDQWCTNGKYVDKGPFPEPTTDVHIQELHRDDDTGEVTLKITPVHGDAVYYDVGSEAAPGSARVEDLHAFKTSEMNVSFLCMDPSGQHETGEPVAWKNKLTLKKRVYGNDTEKSVELRSAPLDAVIRYTTDGSNPRTSGAIYENPFTVLKGTKMVLAIAENNGSSSEQLKVNITWGNGNGEFTLNPGSPTTWKHEHKQTTTKESFELIECLKKYEGEIFGPSISIAGDKWIDLVVDKKMHLDVGKIEGLIDAMREVCSEGQVHVVARSLWFPTGQKLTDFAADEKKDIDNDEVEQ</sequence>
<reference evidence="2" key="1">
    <citation type="submission" date="2020-06" db="EMBL/GenBank/DDBJ databases">
        <title>Unique genomic features of the anaerobic methanotrophic archaea.</title>
        <authorList>
            <person name="Chadwick G.L."/>
            <person name="Skennerton C.T."/>
            <person name="Laso-Perez R."/>
            <person name="Leu A.O."/>
            <person name="Speth D.R."/>
            <person name="Yu H."/>
            <person name="Morgan-Lang C."/>
            <person name="Hatzenpichler R."/>
            <person name="Goudeau D."/>
            <person name="Malmstrom R."/>
            <person name="Brazelton W.J."/>
            <person name="Woyke T."/>
            <person name="Hallam S.J."/>
            <person name="Tyson G.W."/>
            <person name="Wegener G."/>
            <person name="Boetius A."/>
            <person name="Orphan V."/>
        </authorList>
    </citation>
    <scope>NUCLEOTIDE SEQUENCE</scope>
</reference>
<dbReference type="AlphaFoldDB" id="A0A7G9YGH6"/>
<organism evidence="2">
    <name type="scientific">Candidatus Methanogaster sp. ANME-2c ERB4</name>
    <dbReference type="NCBI Taxonomy" id="2759911"/>
    <lineage>
        <taxon>Archaea</taxon>
        <taxon>Methanobacteriati</taxon>
        <taxon>Methanobacteriota</taxon>
        <taxon>Stenosarchaea group</taxon>
        <taxon>Methanomicrobia</taxon>
        <taxon>Methanosarcinales</taxon>
        <taxon>ANME-2 cluster</taxon>
        <taxon>Candidatus Methanogasteraceae</taxon>
        <taxon>Candidatus Methanogaster</taxon>
    </lineage>
</organism>
<dbReference type="InterPro" id="IPR059177">
    <property type="entry name" value="GH29D-like_dom"/>
</dbReference>
<accession>A0A7G9YGH6</accession>
<protein>
    <recommendedName>
        <fullName evidence="1">GH29D-like beta-sandwich domain-containing protein</fullName>
    </recommendedName>
</protein>
<dbReference type="EMBL" id="MT631241">
    <property type="protein sequence ID" value="QNO47110.1"/>
    <property type="molecule type" value="Genomic_DNA"/>
</dbReference>
<dbReference type="Pfam" id="PF13290">
    <property type="entry name" value="CHB_HEX_C_1"/>
    <property type="match status" value="1"/>
</dbReference>
<evidence type="ECO:0000313" key="2">
    <source>
        <dbReference type="EMBL" id="QNO47110.1"/>
    </source>
</evidence>
<evidence type="ECO:0000259" key="1">
    <source>
        <dbReference type="Pfam" id="PF13290"/>
    </source>
</evidence>
<proteinExistence type="predicted"/>
<name>A0A7G9YGH6_9EURY</name>